<proteinExistence type="predicted"/>
<keyword evidence="1" id="KW-0812">Transmembrane</keyword>
<organism evidence="2">
    <name type="scientific">candidate division WOR-3 bacterium</name>
    <dbReference type="NCBI Taxonomy" id="2052148"/>
    <lineage>
        <taxon>Bacteria</taxon>
        <taxon>Bacteria division WOR-3</taxon>
    </lineage>
</organism>
<feature type="transmembrane region" description="Helical" evidence="1">
    <location>
        <begin position="128"/>
        <end position="147"/>
    </location>
</feature>
<protein>
    <submittedName>
        <fullName evidence="2">Uncharacterized protein</fullName>
    </submittedName>
</protein>
<gene>
    <name evidence="2" type="ORF">ENX68_00870</name>
</gene>
<keyword evidence="1" id="KW-0472">Membrane</keyword>
<evidence type="ECO:0000313" key="2">
    <source>
        <dbReference type="EMBL" id="HGE77538.1"/>
    </source>
</evidence>
<name>A0A7V3RG24_UNCW3</name>
<comment type="caution">
    <text evidence="2">The sequence shown here is derived from an EMBL/GenBank/DDBJ whole genome shotgun (WGS) entry which is preliminary data.</text>
</comment>
<feature type="transmembrane region" description="Helical" evidence="1">
    <location>
        <begin position="30"/>
        <end position="53"/>
    </location>
</feature>
<sequence length="181" mass="19871">MIFITFLLLSTSNTNDSIIQMRSDYLIDGVSGILGGVLGFCSTMYATASFLALTKTGGENFSGEVGYIMGYTLGIPFGATSFIHFNPFNKCRNKKSYISSLKYSLIGVQIGLGLLIIASNISSDTKYWTGFSVLILPIAGSIIGYHTSQYHVQTGLERIPFMDFCQYGQVPKIKIIEVRLK</sequence>
<evidence type="ECO:0000256" key="1">
    <source>
        <dbReference type="SAM" id="Phobius"/>
    </source>
</evidence>
<dbReference type="EMBL" id="DTOZ01000026">
    <property type="protein sequence ID" value="HGE77538.1"/>
    <property type="molecule type" value="Genomic_DNA"/>
</dbReference>
<accession>A0A7V3RG24</accession>
<dbReference type="AlphaFoldDB" id="A0A7V3RG24"/>
<feature type="transmembrane region" description="Helical" evidence="1">
    <location>
        <begin position="103"/>
        <end position="121"/>
    </location>
</feature>
<feature type="transmembrane region" description="Helical" evidence="1">
    <location>
        <begin position="65"/>
        <end position="83"/>
    </location>
</feature>
<reference evidence="2" key="1">
    <citation type="journal article" date="2020" name="mSystems">
        <title>Genome- and Community-Level Interaction Insights into Carbon Utilization and Element Cycling Functions of Hydrothermarchaeota in Hydrothermal Sediment.</title>
        <authorList>
            <person name="Zhou Z."/>
            <person name="Liu Y."/>
            <person name="Xu W."/>
            <person name="Pan J."/>
            <person name="Luo Z.H."/>
            <person name="Li M."/>
        </authorList>
    </citation>
    <scope>NUCLEOTIDE SEQUENCE [LARGE SCALE GENOMIC DNA]</scope>
    <source>
        <strain evidence="2">SpSt-961</strain>
    </source>
</reference>
<keyword evidence="1" id="KW-1133">Transmembrane helix</keyword>